<feature type="domain" description="RNA polymerase sigma factor 70 region 4 type 2" evidence="6">
    <location>
        <begin position="178"/>
        <end position="224"/>
    </location>
</feature>
<evidence type="ECO:0000256" key="2">
    <source>
        <dbReference type="ARBA" id="ARBA00023015"/>
    </source>
</evidence>
<reference evidence="7 8" key="1">
    <citation type="submission" date="2015-03" db="EMBL/GenBank/DDBJ databases">
        <title>Genome assembly of Sandaracinus amylolyticus DSM 53668.</title>
        <authorList>
            <person name="Sharma G."/>
            <person name="Subramanian S."/>
        </authorList>
    </citation>
    <scope>NUCLEOTIDE SEQUENCE [LARGE SCALE GENOMIC DNA]</scope>
    <source>
        <strain evidence="7 8">DSM 53668</strain>
    </source>
</reference>
<dbReference type="Gene3D" id="1.10.10.10">
    <property type="entry name" value="Winged helix-like DNA-binding domain superfamily/Winged helix DNA-binding domain"/>
    <property type="match status" value="1"/>
</dbReference>
<keyword evidence="4 7" id="KW-0238">DNA-binding</keyword>
<dbReference type="PANTHER" id="PTHR43133:SF8">
    <property type="entry name" value="RNA POLYMERASE SIGMA FACTOR HI_1459-RELATED"/>
    <property type="match status" value="1"/>
</dbReference>
<dbReference type="InterPro" id="IPR039425">
    <property type="entry name" value="RNA_pol_sigma-70-like"/>
</dbReference>
<accession>A0A0F6SH62</accession>
<dbReference type="AlphaFoldDB" id="A0A0F6SH62"/>
<dbReference type="GO" id="GO:0006352">
    <property type="term" value="P:DNA-templated transcription initiation"/>
    <property type="evidence" value="ECO:0007669"/>
    <property type="project" value="InterPro"/>
</dbReference>
<dbReference type="GO" id="GO:0016987">
    <property type="term" value="F:sigma factor activity"/>
    <property type="evidence" value="ECO:0007669"/>
    <property type="project" value="UniProtKB-KW"/>
</dbReference>
<dbReference type="STRING" id="927083.DB32_007038"/>
<dbReference type="RefSeq" id="WP_053236896.1">
    <property type="nucleotide sequence ID" value="NZ_CP011125.1"/>
</dbReference>
<dbReference type="SUPFAM" id="SSF88659">
    <property type="entry name" value="Sigma3 and sigma4 domains of RNA polymerase sigma factors"/>
    <property type="match status" value="1"/>
</dbReference>
<name>A0A0F6SH62_9BACT</name>
<gene>
    <name evidence="7" type="ORF">DB32_007038</name>
</gene>
<evidence type="ECO:0000259" key="6">
    <source>
        <dbReference type="Pfam" id="PF08281"/>
    </source>
</evidence>
<dbReference type="InterPro" id="IPR013249">
    <property type="entry name" value="RNA_pol_sigma70_r4_t2"/>
</dbReference>
<dbReference type="Proteomes" id="UP000034883">
    <property type="component" value="Chromosome"/>
</dbReference>
<dbReference type="KEGG" id="samy:DB32_007038"/>
<evidence type="ECO:0000313" key="8">
    <source>
        <dbReference type="Proteomes" id="UP000034883"/>
    </source>
</evidence>
<dbReference type="PANTHER" id="PTHR43133">
    <property type="entry name" value="RNA POLYMERASE ECF-TYPE SIGMA FACTO"/>
    <property type="match status" value="1"/>
</dbReference>
<evidence type="ECO:0000256" key="1">
    <source>
        <dbReference type="ARBA" id="ARBA00010641"/>
    </source>
</evidence>
<dbReference type="EMBL" id="CP011125">
    <property type="protein sequence ID" value="AKF09889.1"/>
    <property type="molecule type" value="Genomic_DNA"/>
</dbReference>
<keyword evidence="8" id="KW-1185">Reference proteome</keyword>
<dbReference type="OrthoDB" id="5381466at2"/>
<evidence type="ECO:0000313" key="7">
    <source>
        <dbReference type="EMBL" id="AKF09889.1"/>
    </source>
</evidence>
<dbReference type="Gene3D" id="1.10.1740.10">
    <property type="match status" value="1"/>
</dbReference>
<dbReference type="NCBIfam" id="TIGR03001">
    <property type="entry name" value="Sig-70_gmx1"/>
    <property type="match status" value="1"/>
</dbReference>
<dbReference type="InterPro" id="IPR013324">
    <property type="entry name" value="RNA_pol_sigma_r3/r4-like"/>
</dbReference>
<evidence type="ECO:0000256" key="4">
    <source>
        <dbReference type="ARBA" id="ARBA00023125"/>
    </source>
</evidence>
<dbReference type="SUPFAM" id="SSF88946">
    <property type="entry name" value="Sigma2 domain of RNA polymerase sigma factors"/>
    <property type="match status" value="1"/>
</dbReference>
<dbReference type="InterPro" id="IPR011745">
    <property type="entry name" value="RNA_pol_sigma70_MYXXA"/>
</dbReference>
<dbReference type="Pfam" id="PF08281">
    <property type="entry name" value="Sigma70_r4_2"/>
    <property type="match status" value="1"/>
</dbReference>
<keyword evidence="3" id="KW-0731">Sigma factor</keyword>
<dbReference type="InterPro" id="IPR036388">
    <property type="entry name" value="WH-like_DNA-bd_sf"/>
</dbReference>
<dbReference type="GO" id="GO:0003677">
    <property type="term" value="F:DNA binding"/>
    <property type="evidence" value="ECO:0007669"/>
    <property type="project" value="UniProtKB-KW"/>
</dbReference>
<sequence length="269" mass="28753">MSDESALESVIARGRARFAGTSVTADALAAFVRPHLADGETVQGALEGAHVLDVYLACACAAGDAAALAAFEKSVLDGVAPAISRIDASPQLAAEIAQELRVKLLVAEPGAPARITRYAGRGPLRSWVQVAAIRAAYDRKRRARDEVEADDEKLLDASLAGSPEHDALGAESRALLKEALAEGMRALSARERTVLRMHLVEDVSTESIARFYRVHRGTVARWISGAHEQVLAHVKRALLRERGLGPEALESMLRLAGSQLDVSLSVLLR</sequence>
<keyword evidence="5" id="KW-0804">Transcription</keyword>
<keyword evidence="2" id="KW-0805">Transcription regulation</keyword>
<protein>
    <submittedName>
        <fullName evidence="7">Putative DNA-binding regulatory protein</fullName>
    </submittedName>
</protein>
<proteinExistence type="inferred from homology"/>
<organism evidence="7 8">
    <name type="scientific">Sandaracinus amylolyticus</name>
    <dbReference type="NCBI Taxonomy" id="927083"/>
    <lineage>
        <taxon>Bacteria</taxon>
        <taxon>Pseudomonadati</taxon>
        <taxon>Myxococcota</taxon>
        <taxon>Polyangia</taxon>
        <taxon>Polyangiales</taxon>
        <taxon>Sandaracinaceae</taxon>
        <taxon>Sandaracinus</taxon>
    </lineage>
</organism>
<evidence type="ECO:0000256" key="3">
    <source>
        <dbReference type="ARBA" id="ARBA00023082"/>
    </source>
</evidence>
<comment type="similarity">
    <text evidence="1">Belongs to the sigma-70 factor family. ECF subfamily.</text>
</comment>
<dbReference type="InterPro" id="IPR013325">
    <property type="entry name" value="RNA_pol_sigma_r2"/>
</dbReference>
<evidence type="ECO:0000256" key="5">
    <source>
        <dbReference type="ARBA" id="ARBA00023163"/>
    </source>
</evidence>